<accession>A0A1B8HTM6</accession>
<reference evidence="12" key="1">
    <citation type="submission" date="2016-06" db="EMBL/GenBank/DDBJ databases">
        <authorList>
            <person name="Butler K."/>
        </authorList>
    </citation>
    <scope>NUCLEOTIDE SEQUENCE [LARGE SCALE GENOMIC DNA]</scope>
    <source>
        <strain evidence="12">GCSL-Mp20</strain>
    </source>
</reference>
<keyword evidence="6" id="KW-0472">Membrane</keyword>
<sequence length="497" mass="55188">MKKSLLALIIAPIFVHAADTENKVTEVRFSSLYHDYPVRFLEKKSDGDRAAGVSELRQTIDYLGQNIRENNESLGELQGDITRNQQIAISENGKLDDKITSIGESVKGTNQQIKTFMADITENKVPEYVNRVLPGLVETEIDYRVSTAMQQRVSVFEEKLPEYAGHVLPELVKNEVGNRVSVVLEHQVLPLEQRTKSLEDKAQQLDTQLDITTRKSLHNNELLGTIPGMIKDEIGKASEMHSRHIDSQVNDLKGLVYQNQLLLQDEKDNTKSVNAITRELAAVSTVLEKNINSLKSKVEFNEEMAIKANYDADANEVSIGKNSTQLEKHKTDIDQNKAFIKSAKVVTAIIMDATTSLEADVDTLNTRVSNASKKANITNNVATGNRKDIDQNTAKIEKNALDMLKNRQDLRGLENDLRETNERLDNGLAANAALNGLFQPYGIGKLNITAAMGGYNSTQAVAVGTGYRFNENIAMKTGVSYTGSNDVMYNMAVNLEW</sequence>
<keyword evidence="12" id="KW-1185">Reference proteome</keyword>
<evidence type="ECO:0000313" key="12">
    <source>
        <dbReference type="Proteomes" id="UP000092377"/>
    </source>
</evidence>
<evidence type="ECO:0000256" key="6">
    <source>
        <dbReference type="ARBA" id="ARBA00023136"/>
    </source>
</evidence>
<evidence type="ECO:0000256" key="8">
    <source>
        <dbReference type="SAM" id="Coils"/>
    </source>
</evidence>
<evidence type="ECO:0000256" key="5">
    <source>
        <dbReference type="ARBA" id="ARBA00022729"/>
    </source>
</evidence>
<keyword evidence="3" id="KW-1134">Transmembrane beta strand</keyword>
<proteinExistence type="predicted"/>
<keyword evidence="7" id="KW-0998">Cell outer membrane</keyword>
<feature type="chain" id="PRO_5008610153" description="Trimeric autotransporter adhesin YadA-like C-terminal membrane anchor domain-containing protein" evidence="9">
    <location>
        <begin position="18"/>
        <end position="497"/>
    </location>
</feature>
<feature type="coiled-coil region" evidence="8">
    <location>
        <begin position="403"/>
        <end position="430"/>
    </location>
</feature>
<dbReference type="SUPFAM" id="SSF54523">
    <property type="entry name" value="Pili subunits"/>
    <property type="match status" value="1"/>
</dbReference>
<organism evidence="11 12">
    <name type="scientific">Morganella psychrotolerans</name>
    <dbReference type="NCBI Taxonomy" id="368603"/>
    <lineage>
        <taxon>Bacteria</taxon>
        <taxon>Pseudomonadati</taxon>
        <taxon>Pseudomonadota</taxon>
        <taxon>Gammaproteobacteria</taxon>
        <taxon>Enterobacterales</taxon>
        <taxon>Morganellaceae</taxon>
        <taxon>Morganella</taxon>
    </lineage>
</organism>
<keyword evidence="5 9" id="KW-0732">Signal</keyword>
<evidence type="ECO:0000313" key="11">
    <source>
        <dbReference type="EMBL" id="OBU13105.1"/>
    </source>
</evidence>
<evidence type="ECO:0000259" key="10">
    <source>
        <dbReference type="Pfam" id="PF03895"/>
    </source>
</evidence>
<dbReference type="InterPro" id="IPR045584">
    <property type="entry name" value="Pilin-like"/>
</dbReference>
<protein>
    <recommendedName>
        <fullName evidence="10">Trimeric autotransporter adhesin YadA-like C-terminal membrane anchor domain-containing protein</fullName>
    </recommendedName>
</protein>
<comment type="caution">
    <text evidence="11">The sequence shown here is derived from an EMBL/GenBank/DDBJ whole genome shotgun (WGS) entry which is preliminary data.</text>
</comment>
<keyword evidence="8" id="KW-0175">Coiled coil</keyword>
<feature type="domain" description="Trimeric autotransporter adhesin YadA-like C-terminal membrane anchor" evidence="10">
    <location>
        <begin position="439"/>
        <end position="497"/>
    </location>
</feature>
<gene>
    <name evidence="11" type="ORF">AYY18_13360</name>
</gene>
<feature type="signal peptide" evidence="9">
    <location>
        <begin position="1"/>
        <end position="17"/>
    </location>
</feature>
<name>A0A1B8HTM6_9GAMM</name>
<dbReference type="Pfam" id="PF03895">
    <property type="entry name" value="YadA_anchor"/>
    <property type="match status" value="1"/>
</dbReference>
<evidence type="ECO:0000256" key="1">
    <source>
        <dbReference type="ARBA" id="ARBA00004241"/>
    </source>
</evidence>
<evidence type="ECO:0000256" key="9">
    <source>
        <dbReference type="SAM" id="SignalP"/>
    </source>
</evidence>
<keyword evidence="4" id="KW-0812">Transmembrane</keyword>
<evidence type="ECO:0000256" key="4">
    <source>
        <dbReference type="ARBA" id="ARBA00022692"/>
    </source>
</evidence>
<dbReference type="Gene3D" id="3.30.1300.30">
    <property type="entry name" value="GSPII I/J protein-like"/>
    <property type="match status" value="1"/>
</dbReference>
<dbReference type="GO" id="GO:0009279">
    <property type="term" value="C:cell outer membrane"/>
    <property type="evidence" value="ECO:0007669"/>
    <property type="project" value="UniProtKB-SubCell"/>
</dbReference>
<dbReference type="InterPro" id="IPR005594">
    <property type="entry name" value="YadA_C"/>
</dbReference>
<evidence type="ECO:0000256" key="2">
    <source>
        <dbReference type="ARBA" id="ARBA00004442"/>
    </source>
</evidence>
<comment type="subcellular location">
    <subcellularLocation>
        <location evidence="2">Cell outer membrane</location>
    </subcellularLocation>
    <subcellularLocation>
        <location evidence="1">Cell surface</location>
    </subcellularLocation>
</comment>
<evidence type="ECO:0000256" key="7">
    <source>
        <dbReference type="ARBA" id="ARBA00023237"/>
    </source>
</evidence>
<dbReference type="Proteomes" id="UP000092377">
    <property type="component" value="Unassembled WGS sequence"/>
</dbReference>
<dbReference type="EMBL" id="LZEY01000002">
    <property type="protein sequence ID" value="OBU13105.1"/>
    <property type="molecule type" value="Genomic_DNA"/>
</dbReference>
<dbReference type="GO" id="GO:0009986">
    <property type="term" value="C:cell surface"/>
    <property type="evidence" value="ECO:0007669"/>
    <property type="project" value="UniProtKB-SubCell"/>
</dbReference>
<dbReference type="AlphaFoldDB" id="A0A1B8HTM6"/>
<dbReference type="RefSeq" id="WP_067398821.1">
    <property type="nucleotide sequence ID" value="NZ_LZEY01000002.1"/>
</dbReference>
<evidence type="ECO:0000256" key="3">
    <source>
        <dbReference type="ARBA" id="ARBA00022452"/>
    </source>
</evidence>